<protein>
    <submittedName>
        <fullName evidence="4">DUF4352 domain-containing protein</fullName>
    </submittedName>
</protein>
<geneLocation type="plasmid" evidence="4">
    <name>unnamed1</name>
</geneLocation>
<keyword evidence="4" id="KW-0614">Plasmid</keyword>
<keyword evidence="1" id="KW-0732">Signal</keyword>
<dbReference type="InterPro" id="IPR029051">
    <property type="entry name" value="DUF4352"/>
</dbReference>
<dbReference type="AlphaFoldDB" id="A0A4D6HU09"/>
<dbReference type="GeneID" id="39853074"/>
<evidence type="ECO:0000313" key="5">
    <source>
        <dbReference type="Proteomes" id="UP000296822"/>
    </source>
</evidence>
<accession>A0A4D6HU09</accession>
<feature type="region of interest" description="Disordered" evidence="2">
    <location>
        <begin position="20"/>
        <end position="75"/>
    </location>
</feature>
<feature type="domain" description="DUF4352" evidence="3">
    <location>
        <begin position="235"/>
        <end position="341"/>
    </location>
</feature>
<evidence type="ECO:0000259" key="3">
    <source>
        <dbReference type="Pfam" id="PF11611"/>
    </source>
</evidence>
<organism evidence="4 5">
    <name type="scientific">Natronorubrum bangense</name>
    <dbReference type="NCBI Taxonomy" id="61858"/>
    <lineage>
        <taxon>Archaea</taxon>
        <taxon>Methanobacteriati</taxon>
        <taxon>Methanobacteriota</taxon>
        <taxon>Stenosarchaea group</taxon>
        <taxon>Halobacteria</taxon>
        <taxon>Halobacteriales</taxon>
        <taxon>Natrialbaceae</taxon>
        <taxon>Natronorubrum</taxon>
    </lineage>
</organism>
<reference evidence="4 5" key="1">
    <citation type="journal article" date="2019" name="Nat. Commun.">
        <title>A new type of DNA phosphorothioation-based antiviral system in archaea.</title>
        <authorList>
            <person name="Xiong L."/>
            <person name="Liu S."/>
            <person name="Chen S."/>
            <person name="Xiao Y."/>
            <person name="Zhu B."/>
            <person name="Gao Y."/>
            <person name="Zhang Y."/>
            <person name="Chen B."/>
            <person name="Luo J."/>
            <person name="Deng Z."/>
            <person name="Chen X."/>
            <person name="Wang L."/>
            <person name="Chen S."/>
        </authorList>
    </citation>
    <scope>NUCLEOTIDE SEQUENCE [LARGE SCALE GENOMIC DNA]</scope>
    <source>
        <strain evidence="4 5">JCM 10635</strain>
        <plasmid evidence="4 5">unnamed1</plasmid>
    </source>
</reference>
<dbReference type="Gene3D" id="2.60.40.1240">
    <property type="match status" value="2"/>
</dbReference>
<gene>
    <name evidence="4" type="ORF">DV706_17505</name>
</gene>
<sequence>MKRIDRRTYIALVAGGTVAVAGCGGNGDADPDEPETDDESTADTETNDASEDESDAETADDTTESVAQDGDESLEIGEVLEIGDLQLVVADVDRVDDVARGDGDLLEADSGTVFAAVDVAVQYTGGEDVVAVDEAVTVAIADGDDNGDVDADGESYERASALDDEPGDPTRSRLAPGELTRGEIVYEVDDDADTLVLEIDSLIGGETAVVDLEAAADEPVTFEQDVDALGFSQGVESAGVEVTVTTLEQGNNLGGFMQSDAGNEVVAVGVSLENGSGRDRTLSPGQARLKDEFGREYADAPGVVRALEGFDEEVLEAGDEHEGKVAYQLEEGAAELYWVFDFGEWGEDRRVFWKLR</sequence>
<dbReference type="RefSeq" id="WP_083902064.1">
    <property type="nucleotide sequence ID" value="NZ_CP031306.1"/>
</dbReference>
<dbReference type="KEGG" id="nbg:DV706_17505"/>
<feature type="domain" description="DUF4352" evidence="3">
    <location>
        <begin position="75"/>
        <end position="205"/>
    </location>
</feature>
<name>A0A4D6HU09_9EURY</name>
<evidence type="ECO:0000256" key="2">
    <source>
        <dbReference type="SAM" id="MobiDB-lite"/>
    </source>
</evidence>
<dbReference type="PROSITE" id="PS51257">
    <property type="entry name" value="PROKAR_LIPOPROTEIN"/>
    <property type="match status" value="1"/>
</dbReference>
<feature type="compositionally biased region" description="Acidic residues" evidence="2">
    <location>
        <begin position="29"/>
        <end position="75"/>
    </location>
</feature>
<dbReference type="InterPro" id="IPR029050">
    <property type="entry name" value="Immunoprotect_excell_Ig-like"/>
</dbReference>
<proteinExistence type="predicted"/>
<evidence type="ECO:0000313" key="4">
    <source>
        <dbReference type="EMBL" id="QCC56692.1"/>
    </source>
</evidence>
<dbReference type="Proteomes" id="UP000296822">
    <property type="component" value="Plasmid unnamed1"/>
</dbReference>
<dbReference type="EMBL" id="CP031306">
    <property type="protein sequence ID" value="QCC56692.1"/>
    <property type="molecule type" value="Genomic_DNA"/>
</dbReference>
<evidence type="ECO:0000256" key="1">
    <source>
        <dbReference type="ARBA" id="ARBA00022729"/>
    </source>
</evidence>
<dbReference type="Pfam" id="PF11611">
    <property type="entry name" value="DUF4352"/>
    <property type="match status" value="2"/>
</dbReference>